<evidence type="ECO:0000256" key="2">
    <source>
        <dbReference type="ARBA" id="ARBA00022649"/>
    </source>
</evidence>
<evidence type="ECO:0000256" key="3">
    <source>
        <dbReference type="ARBA" id="ARBA00022722"/>
    </source>
</evidence>
<dbReference type="SUPFAM" id="SSF143011">
    <property type="entry name" value="RelE-like"/>
    <property type="match status" value="1"/>
</dbReference>
<dbReference type="GO" id="GO:0006401">
    <property type="term" value="P:RNA catabolic process"/>
    <property type="evidence" value="ECO:0007669"/>
    <property type="project" value="InterPro"/>
</dbReference>
<dbReference type="RefSeq" id="WP_180380818.1">
    <property type="nucleotide sequence ID" value="NZ_NEKB01000023.1"/>
</dbReference>
<keyword evidence="3" id="KW-0540">Nuclease</keyword>
<evidence type="ECO:0000313" key="9">
    <source>
        <dbReference type="Proteomes" id="UP000243540"/>
    </source>
</evidence>
<accession>A0A1Y2ST07</accession>
<dbReference type="PANTHER" id="PTHR38039">
    <property type="entry name" value="TOXIN YOEB"/>
    <property type="match status" value="1"/>
</dbReference>
<dbReference type="EMBL" id="NEKC01000023">
    <property type="protein sequence ID" value="OTA28093.1"/>
    <property type="molecule type" value="Genomic_DNA"/>
</dbReference>
<protein>
    <recommendedName>
        <fullName evidence="7">Endoribonuclease YoeB</fullName>
    </recommendedName>
    <alternativeName>
        <fullName evidence="6">Putative mRNA interferase YoeB</fullName>
    </alternativeName>
</protein>
<dbReference type="NCBIfam" id="TIGR02116">
    <property type="entry name" value="toxin_Txe_YoeB"/>
    <property type="match status" value="1"/>
</dbReference>
<dbReference type="InterPro" id="IPR035093">
    <property type="entry name" value="RelE/ParE_toxin_dom_sf"/>
</dbReference>
<evidence type="ECO:0000256" key="1">
    <source>
        <dbReference type="ARBA" id="ARBA00008172"/>
    </source>
</evidence>
<dbReference type="Proteomes" id="UP000243540">
    <property type="component" value="Unassembled WGS sequence"/>
</dbReference>
<comment type="caution">
    <text evidence="8">The sequence shown here is derived from an EMBL/GenBank/DDBJ whole genome shotgun (WGS) entry which is preliminary data.</text>
</comment>
<sequence>MLCWTDDAWEDYLYWSSYDKKLLKRLHILIKDTLRSPHNGIGKPEPLRGELQGAWNRHIDATHRVIYTLRNDDVIILSARSHYGDK</sequence>
<organism evidence="8 9">
    <name type="scientific">Alloscardovia macacae</name>
    <dbReference type="NCBI Taxonomy" id="1160091"/>
    <lineage>
        <taxon>Bacteria</taxon>
        <taxon>Bacillati</taxon>
        <taxon>Actinomycetota</taxon>
        <taxon>Actinomycetes</taxon>
        <taxon>Bifidobacteriales</taxon>
        <taxon>Bifidobacteriaceae</taxon>
        <taxon>Alloscardovia</taxon>
    </lineage>
</organism>
<dbReference type="PANTHER" id="PTHR38039:SF1">
    <property type="entry name" value="TOXIN YOEB"/>
    <property type="match status" value="1"/>
</dbReference>
<dbReference type="Pfam" id="PF06769">
    <property type="entry name" value="YoeB_toxin"/>
    <property type="match status" value="1"/>
</dbReference>
<keyword evidence="4" id="KW-0255">Endonuclease</keyword>
<evidence type="ECO:0000313" key="8">
    <source>
        <dbReference type="EMBL" id="OTA28093.1"/>
    </source>
</evidence>
<evidence type="ECO:0000256" key="5">
    <source>
        <dbReference type="ARBA" id="ARBA00022801"/>
    </source>
</evidence>
<name>A0A1Y2ST07_9BIFI</name>
<dbReference type="AlphaFoldDB" id="A0A1Y2ST07"/>
<dbReference type="GO" id="GO:0045892">
    <property type="term" value="P:negative regulation of DNA-templated transcription"/>
    <property type="evidence" value="ECO:0007669"/>
    <property type="project" value="TreeGrafter"/>
</dbReference>
<gene>
    <name evidence="8" type="ORF">B9T39_07505</name>
</gene>
<dbReference type="Gene3D" id="3.30.2310.20">
    <property type="entry name" value="RelE-like"/>
    <property type="match status" value="1"/>
</dbReference>
<reference evidence="8 9" key="1">
    <citation type="submission" date="2017-04" db="EMBL/GenBank/DDBJ databases">
        <title>Draft genome sequences of Alloscardovia macacae UMA81211 and UMA81212 isolated from the feces of a rhesus macaque (Macaca mulatta).</title>
        <authorList>
            <person name="Albert K."/>
            <person name="Sela D.A."/>
        </authorList>
    </citation>
    <scope>NUCLEOTIDE SEQUENCE [LARGE SCALE GENOMIC DNA]</scope>
    <source>
        <strain evidence="8 9">UMA81212</strain>
    </source>
</reference>
<keyword evidence="5" id="KW-0378">Hydrolase</keyword>
<keyword evidence="2" id="KW-1277">Toxin-antitoxin system</keyword>
<dbReference type="STRING" id="1160091.B9T39_07505"/>
<dbReference type="GO" id="GO:0016787">
    <property type="term" value="F:hydrolase activity"/>
    <property type="evidence" value="ECO:0007669"/>
    <property type="project" value="UniProtKB-KW"/>
</dbReference>
<evidence type="ECO:0000256" key="6">
    <source>
        <dbReference type="ARBA" id="ARBA00030388"/>
    </source>
</evidence>
<comment type="similarity">
    <text evidence="1">Belongs to the YoeB family.</text>
</comment>
<dbReference type="GO" id="GO:0004519">
    <property type="term" value="F:endonuclease activity"/>
    <property type="evidence" value="ECO:0007669"/>
    <property type="project" value="UniProtKB-KW"/>
</dbReference>
<evidence type="ECO:0000256" key="7">
    <source>
        <dbReference type="ARBA" id="ARBA00050056"/>
    </source>
</evidence>
<evidence type="ECO:0000256" key="4">
    <source>
        <dbReference type="ARBA" id="ARBA00022759"/>
    </source>
</evidence>
<dbReference type="InterPro" id="IPR009614">
    <property type="entry name" value="YoeB_toxin"/>
</dbReference>
<proteinExistence type="inferred from homology"/>